<evidence type="ECO:0000256" key="5">
    <source>
        <dbReference type="PROSITE-ProRule" id="PRU01248"/>
    </source>
</evidence>
<dbReference type="Gene3D" id="1.10.150.130">
    <property type="match status" value="1"/>
</dbReference>
<keyword evidence="9" id="KW-1185">Reference proteome</keyword>
<dbReference type="Pfam" id="PF13356">
    <property type="entry name" value="Arm-DNA-bind_3"/>
    <property type="match status" value="1"/>
</dbReference>
<evidence type="ECO:0000256" key="2">
    <source>
        <dbReference type="ARBA" id="ARBA00022908"/>
    </source>
</evidence>
<dbReference type="Pfam" id="PF22022">
    <property type="entry name" value="Phage_int_M"/>
    <property type="match status" value="1"/>
</dbReference>
<feature type="domain" description="Tyr recombinase" evidence="6">
    <location>
        <begin position="215"/>
        <end position="410"/>
    </location>
</feature>
<dbReference type="InterPro" id="IPR044068">
    <property type="entry name" value="CB"/>
</dbReference>
<dbReference type="Pfam" id="PF00589">
    <property type="entry name" value="Phage_integrase"/>
    <property type="match status" value="1"/>
</dbReference>
<dbReference type="InterPro" id="IPR011010">
    <property type="entry name" value="DNA_brk_join_enz"/>
</dbReference>
<dbReference type="PANTHER" id="PTHR30629:SF2">
    <property type="entry name" value="PROPHAGE INTEGRASE INTS-RELATED"/>
    <property type="match status" value="1"/>
</dbReference>
<dbReference type="Gene3D" id="1.10.443.10">
    <property type="entry name" value="Intergrase catalytic core"/>
    <property type="match status" value="1"/>
</dbReference>
<organism evidence="8 9">
    <name type="scientific">Novosphingobium soli</name>
    <dbReference type="NCBI Taxonomy" id="574956"/>
    <lineage>
        <taxon>Bacteria</taxon>
        <taxon>Pseudomonadati</taxon>
        <taxon>Pseudomonadota</taxon>
        <taxon>Alphaproteobacteria</taxon>
        <taxon>Sphingomonadales</taxon>
        <taxon>Sphingomonadaceae</taxon>
        <taxon>Novosphingobium</taxon>
    </lineage>
</organism>
<keyword evidence="3 5" id="KW-0238">DNA-binding</keyword>
<feature type="domain" description="Core-binding (CB)" evidence="7">
    <location>
        <begin position="110"/>
        <end position="191"/>
    </location>
</feature>
<evidence type="ECO:0000313" key="9">
    <source>
        <dbReference type="Proteomes" id="UP001589798"/>
    </source>
</evidence>
<name>A0ABV6CZH2_9SPHN</name>
<dbReference type="PROSITE" id="PS51898">
    <property type="entry name" value="TYR_RECOMBINASE"/>
    <property type="match status" value="1"/>
</dbReference>
<keyword evidence="2" id="KW-0229">DNA integration</keyword>
<reference evidence="8 9" key="1">
    <citation type="submission" date="2024-09" db="EMBL/GenBank/DDBJ databases">
        <authorList>
            <person name="Sun Q."/>
            <person name="Mori K."/>
        </authorList>
    </citation>
    <scope>NUCLEOTIDE SEQUENCE [LARGE SCALE GENOMIC DNA]</scope>
    <source>
        <strain evidence="8 9">CCM 7706</strain>
    </source>
</reference>
<dbReference type="Proteomes" id="UP001589798">
    <property type="component" value="Unassembled WGS sequence"/>
</dbReference>
<dbReference type="EMBL" id="JBHLWK010000019">
    <property type="protein sequence ID" value="MFC0205772.1"/>
    <property type="molecule type" value="Genomic_DNA"/>
</dbReference>
<dbReference type="RefSeq" id="WP_379488498.1">
    <property type="nucleotide sequence ID" value="NZ_JBHLWK010000019.1"/>
</dbReference>
<dbReference type="InterPro" id="IPR038488">
    <property type="entry name" value="Integrase_DNA-bd_sf"/>
</dbReference>
<gene>
    <name evidence="8" type="ORF">ACFFJC_16015</name>
</gene>
<dbReference type="InterPro" id="IPR010998">
    <property type="entry name" value="Integrase_recombinase_N"/>
</dbReference>
<comment type="similarity">
    <text evidence="1">Belongs to the 'phage' integrase family.</text>
</comment>
<comment type="caution">
    <text evidence="8">The sequence shown here is derived from an EMBL/GenBank/DDBJ whole genome shotgun (WGS) entry which is preliminary data.</text>
</comment>
<evidence type="ECO:0000256" key="3">
    <source>
        <dbReference type="ARBA" id="ARBA00023125"/>
    </source>
</evidence>
<dbReference type="InterPro" id="IPR002104">
    <property type="entry name" value="Integrase_catalytic"/>
</dbReference>
<evidence type="ECO:0000259" key="6">
    <source>
        <dbReference type="PROSITE" id="PS51898"/>
    </source>
</evidence>
<dbReference type="PANTHER" id="PTHR30629">
    <property type="entry name" value="PROPHAGE INTEGRASE"/>
    <property type="match status" value="1"/>
</dbReference>
<dbReference type="CDD" id="cd00801">
    <property type="entry name" value="INT_P4_C"/>
    <property type="match status" value="1"/>
</dbReference>
<evidence type="ECO:0000256" key="1">
    <source>
        <dbReference type="ARBA" id="ARBA00008857"/>
    </source>
</evidence>
<evidence type="ECO:0000313" key="8">
    <source>
        <dbReference type="EMBL" id="MFC0205772.1"/>
    </source>
</evidence>
<protein>
    <submittedName>
        <fullName evidence="8">Tyrosine-type recombinase/integrase</fullName>
    </submittedName>
</protein>
<accession>A0ABV6CZH2</accession>
<dbReference type="PROSITE" id="PS51900">
    <property type="entry name" value="CB"/>
    <property type="match status" value="1"/>
</dbReference>
<dbReference type="InterPro" id="IPR025166">
    <property type="entry name" value="Integrase_DNA_bind_dom"/>
</dbReference>
<keyword evidence="4" id="KW-0233">DNA recombination</keyword>
<evidence type="ECO:0000259" key="7">
    <source>
        <dbReference type="PROSITE" id="PS51900"/>
    </source>
</evidence>
<evidence type="ECO:0000256" key="4">
    <source>
        <dbReference type="ARBA" id="ARBA00023172"/>
    </source>
</evidence>
<proteinExistence type="inferred from homology"/>
<dbReference type="Gene3D" id="3.30.160.390">
    <property type="entry name" value="Integrase, DNA-binding domain"/>
    <property type="match status" value="1"/>
</dbReference>
<dbReference type="SUPFAM" id="SSF56349">
    <property type="entry name" value="DNA breaking-rejoining enzymes"/>
    <property type="match status" value="1"/>
</dbReference>
<sequence length="457" mass="51555">MVSALKNVVSEMTMLSDAKVRGVKPRDKAYKLTDSHRLYLLVTPGGSKLWKWNYAYDGKQKTMAFGSYPVVTLAEARTKRDEGRAMLLDGKDPAIQKKLRIEANFEMARNTFELVAREWYETVKAQWARVHAEDVLRSLERDAFPFIGDLPVSQLTPPKVLEVLQAIEQRGAIESARRLRQRISSVFVFAIAKGIAEKDSAEKLAAVLKPLRKGRQPAITDLKALKKMIGEAEQDYARPITRLALRLLALTAVRPSELRGALWEEFHDLNGGEPLWRIPASRMKGDLDRKEEIGGDHLVPLAPQSIDVLRVLWPLTGGGGLVFPGNRHGHRPMSENAIGYLLNRAGYHGRHVPHGFRAAFSTIMNEWAERHGKKHDRKVIDLMLAHVPTGKVEGAYNRAAYLERRRELAVTWADLLTKGLPSLELLVDLPAKELMKESRRKRLPQVPADFRFPDLAT</sequence>
<dbReference type="InterPro" id="IPR053876">
    <property type="entry name" value="Phage_int_M"/>
</dbReference>
<dbReference type="InterPro" id="IPR013762">
    <property type="entry name" value="Integrase-like_cat_sf"/>
</dbReference>
<dbReference type="InterPro" id="IPR050808">
    <property type="entry name" value="Phage_Integrase"/>
</dbReference>